<evidence type="ECO:0000313" key="2">
    <source>
        <dbReference type="EMBL" id="EWC44251.1"/>
    </source>
</evidence>
<dbReference type="AlphaFoldDB" id="W7HJV2"/>
<gene>
    <name evidence="2" type="ORF">DRE_01077</name>
</gene>
<proteinExistence type="predicted"/>
<dbReference type="EMBL" id="KI966443">
    <property type="protein sequence ID" value="EWC44251.1"/>
    <property type="molecule type" value="Genomic_DNA"/>
</dbReference>
<dbReference type="OrthoDB" id="5301300at2759"/>
<accession>W7HJV2</accession>
<feature type="region of interest" description="Disordered" evidence="1">
    <location>
        <begin position="176"/>
        <end position="281"/>
    </location>
</feature>
<dbReference type="Proteomes" id="UP000024837">
    <property type="component" value="Unassembled WGS sequence"/>
</dbReference>
<keyword evidence="3" id="KW-1185">Reference proteome</keyword>
<feature type="region of interest" description="Disordered" evidence="1">
    <location>
        <begin position="109"/>
        <end position="150"/>
    </location>
</feature>
<sequence>MCNTTIISYLSCGGSQNGHSQRPPRPTCTDAYCQPTIQEDDGFCPECIAVIILNDSIFDNPANSNVSRDLGPQTGNSALNSLRDAQVPERCGQIVQFDEVVRRRLEFESMDSQRAPLPRSHRSLPVTTSSTNGPDAPDVEKDLEPERKGEISSWRSFKAKIKQDAMYSGYTHSGFATAGIDPRDELPDCEARNSRPRSRPPPPDSARWSVLPPILGRWLPGPSSRHRSPRAPPSPPAGKTKKNNPEKDTTTGVKRTTAVPKNQPEFPSSYGEAGSTKPKVKKAKIRAKDDWQTLSRNEVLFRASLGSRARLSITKGHAYRVIGRSGEAQ</sequence>
<organism evidence="2 3">
    <name type="scientific">Drechslerella stenobrocha 248</name>
    <dbReference type="NCBI Taxonomy" id="1043628"/>
    <lineage>
        <taxon>Eukaryota</taxon>
        <taxon>Fungi</taxon>
        <taxon>Dikarya</taxon>
        <taxon>Ascomycota</taxon>
        <taxon>Pezizomycotina</taxon>
        <taxon>Orbiliomycetes</taxon>
        <taxon>Orbiliales</taxon>
        <taxon>Orbiliaceae</taxon>
        <taxon>Drechslerella</taxon>
    </lineage>
</organism>
<name>W7HJV2_9PEZI</name>
<feature type="compositionally biased region" description="Basic and acidic residues" evidence="1">
    <location>
        <begin position="138"/>
        <end position="150"/>
    </location>
</feature>
<evidence type="ECO:0000313" key="3">
    <source>
        <dbReference type="Proteomes" id="UP000024837"/>
    </source>
</evidence>
<reference evidence="2 3" key="1">
    <citation type="submission" date="2013-05" db="EMBL/GenBank/DDBJ databases">
        <title>Drechslerella stenobrocha genome reveals carnivorous origination and mechanical trapping mechanism of predatory fungi.</title>
        <authorList>
            <person name="Liu X."/>
            <person name="Zhang W."/>
            <person name="Liu K."/>
        </authorList>
    </citation>
    <scope>NUCLEOTIDE SEQUENCE [LARGE SCALE GENOMIC DNA]</scope>
    <source>
        <strain evidence="2 3">248</strain>
    </source>
</reference>
<evidence type="ECO:0000256" key="1">
    <source>
        <dbReference type="SAM" id="MobiDB-lite"/>
    </source>
</evidence>
<dbReference type="HOGENOM" id="CLU_844752_0_0_1"/>
<feature type="compositionally biased region" description="Basic and acidic residues" evidence="1">
    <location>
        <begin position="181"/>
        <end position="193"/>
    </location>
</feature>
<protein>
    <submittedName>
        <fullName evidence="2">Uncharacterized protein</fullName>
    </submittedName>
</protein>